<keyword evidence="3" id="KW-0645">Protease</keyword>
<dbReference type="InterPro" id="IPR036397">
    <property type="entry name" value="RNaseH_sf"/>
</dbReference>
<keyword evidence="20" id="KW-1185">Reference proteome</keyword>
<evidence type="ECO:0000256" key="1">
    <source>
        <dbReference type="ARBA" id="ARBA00002180"/>
    </source>
</evidence>
<dbReference type="InterPro" id="IPR054722">
    <property type="entry name" value="PolX-like_BBD"/>
</dbReference>
<keyword evidence="13" id="KW-0695">RNA-directed DNA polymerase</keyword>
<evidence type="ECO:0000256" key="12">
    <source>
        <dbReference type="ARBA" id="ARBA00022908"/>
    </source>
</evidence>
<keyword evidence="8" id="KW-0255">Endonuclease</keyword>
<evidence type="ECO:0000313" key="20">
    <source>
        <dbReference type="Proteomes" id="UP000887458"/>
    </source>
</evidence>
<comment type="function">
    <text evidence="1">The aspartyl protease (PR) mediates the proteolytic cleavages of the Gag and Gag-Pol polyproteins after assembly of the VLP.</text>
</comment>
<dbReference type="PROSITE" id="PS50994">
    <property type="entry name" value="INTEGRASE"/>
    <property type="match status" value="1"/>
</dbReference>
<evidence type="ECO:0000256" key="15">
    <source>
        <dbReference type="ARBA" id="ARBA00023113"/>
    </source>
</evidence>
<keyword evidence="17" id="KW-0511">Multifunctional enzyme</keyword>
<name>A0ABQ8IVE6_DERPT</name>
<dbReference type="Pfam" id="PF22936">
    <property type="entry name" value="Pol_BBD"/>
    <property type="match status" value="1"/>
</dbReference>
<reference evidence="19 20" key="1">
    <citation type="journal article" date="2018" name="J. Allergy Clin. Immunol.">
        <title>High-quality assembly of Dermatophagoides pteronyssinus genome and transcriptome reveals a wide range of novel allergens.</title>
        <authorList>
            <person name="Liu X.Y."/>
            <person name="Yang K.Y."/>
            <person name="Wang M.Q."/>
            <person name="Kwok J.S."/>
            <person name="Zeng X."/>
            <person name="Yang Z."/>
            <person name="Xiao X.J."/>
            <person name="Lau C.P."/>
            <person name="Li Y."/>
            <person name="Huang Z.M."/>
            <person name="Ba J.G."/>
            <person name="Yim A.K."/>
            <person name="Ouyang C.Y."/>
            <person name="Ngai S.M."/>
            <person name="Chan T.F."/>
            <person name="Leung E.L."/>
            <person name="Liu L."/>
            <person name="Liu Z.G."/>
            <person name="Tsui S.K."/>
        </authorList>
    </citation>
    <scope>NUCLEOTIDE SEQUENCE [LARGE SCALE GENOMIC DNA]</scope>
    <source>
        <strain evidence="19">Derp</strain>
    </source>
</reference>
<dbReference type="Pfam" id="PF07727">
    <property type="entry name" value="RVT_2"/>
    <property type="match status" value="1"/>
</dbReference>
<evidence type="ECO:0000256" key="14">
    <source>
        <dbReference type="ARBA" id="ARBA00022932"/>
    </source>
</evidence>
<proteinExistence type="predicted"/>
<keyword evidence="2" id="KW-1188">Viral release from host cell</keyword>
<gene>
    <name evidence="19" type="ORF">DERP_008489</name>
</gene>
<dbReference type="SUPFAM" id="SSF56672">
    <property type="entry name" value="DNA/RNA polymerases"/>
    <property type="match status" value="1"/>
</dbReference>
<protein>
    <recommendedName>
        <fullName evidence="18">Integrase catalytic domain-containing protein</fullName>
    </recommendedName>
</protein>
<evidence type="ECO:0000256" key="13">
    <source>
        <dbReference type="ARBA" id="ARBA00022918"/>
    </source>
</evidence>
<reference evidence="19 20" key="2">
    <citation type="journal article" date="2022" name="Mol. Biol. Evol.">
        <title>Comparative Genomics Reveals Insights into the Divergent Evolution of Astigmatic Mites and Household Pest Adaptations.</title>
        <authorList>
            <person name="Xiong Q."/>
            <person name="Wan A.T."/>
            <person name="Liu X."/>
            <person name="Fung C.S."/>
            <person name="Xiao X."/>
            <person name="Malainual N."/>
            <person name="Hou J."/>
            <person name="Wang L."/>
            <person name="Wang M."/>
            <person name="Yang K.Y."/>
            <person name="Cui Y."/>
            <person name="Leung E.L."/>
            <person name="Nong W."/>
            <person name="Shin S.K."/>
            <person name="Au S.W."/>
            <person name="Jeong K.Y."/>
            <person name="Chew F.T."/>
            <person name="Hui J.H."/>
            <person name="Leung T.F."/>
            <person name="Tungtrongchitr A."/>
            <person name="Zhong N."/>
            <person name="Liu Z."/>
            <person name="Tsui S.K."/>
        </authorList>
    </citation>
    <scope>NUCLEOTIDE SEQUENCE [LARGE SCALE GENOMIC DNA]</scope>
    <source>
        <strain evidence="19">Derp</strain>
    </source>
</reference>
<dbReference type="InterPro" id="IPR001584">
    <property type="entry name" value="Integrase_cat-core"/>
</dbReference>
<dbReference type="Gene3D" id="3.30.420.10">
    <property type="entry name" value="Ribonuclease H-like superfamily/Ribonuclease H"/>
    <property type="match status" value="1"/>
</dbReference>
<keyword evidence="15" id="KW-0917">Virion maturation</keyword>
<evidence type="ECO:0000256" key="9">
    <source>
        <dbReference type="ARBA" id="ARBA00022801"/>
    </source>
</evidence>
<dbReference type="PANTHER" id="PTHR42648">
    <property type="entry name" value="TRANSPOSASE, PUTATIVE-RELATED"/>
    <property type="match status" value="1"/>
</dbReference>
<keyword evidence="14" id="KW-0239">DNA-directed DNA polymerase</keyword>
<dbReference type="CDD" id="cd09272">
    <property type="entry name" value="RNase_HI_RT_Ty1"/>
    <property type="match status" value="1"/>
</dbReference>
<keyword evidence="5" id="KW-0479">Metal-binding</keyword>
<evidence type="ECO:0000256" key="6">
    <source>
        <dbReference type="ARBA" id="ARBA00022741"/>
    </source>
</evidence>
<dbReference type="Pfam" id="PF25597">
    <property type="entry name" value="SH3_retrovirus"/>
    <property type="match status" value="1"/>
</dbReference>
<evidence type="ECO:0000256" key="2">
    <source>
        <dbReference type="ARBA" id="ARBA00022612"/>
    </source>
</evidence>
<dbReference type="InterPro" id="IPR013103">
    <property type="entry name" value="RVT_2"/>
</dbReference>
<dbReference type="Proteomes" id="UP000887458">
    <property type="component" value="Unassembled WGS sequence"/>
</dbReference>
<keyword evidence="16" id="KW-0233">DNA recombination</keyword>
<evidence type="ECO:0000256" key="10">
    <source>
        <dbReference type="ARBA" id="ARBA00022840"/>
    </source>
</evidence>
<evidence type="ECO:0000256" key="11">
    <source>
        <dbReference type="ARBA" id="ARBA00022842"/>
    </source>
</evidence>
<keyword evidence="14" id="KW-0548">Nucleotidyltransferase</keyword>
<evidence type="ECO:0000256" key="5">
    <source>
        <dbReference type="ARBA" id="ARBA00022723"/>
    </source>
</evidence>
<dbReference type="InterPro" id="IPR057670">
    <property type="entry name" value="SH3_retrovirus"/>
</dbReference>
<keyword evidence="10" id="KW-0067">ATP-binding</keyword>
<dbReference type="SUPFAM" id="SSF53098">
    <property type="entry name" value="Ribonuclease H-like"/>
    <property type="match status" value="1"/>
</dbReference>
<dbReference type="InterPro" id="IPR043502">
    <property type="entry name" value="DNA/RNA_pol_sf"/>
</dbReference>
<keyword evidence="4" id="KW-0540">Nuclease</keyword>
<comment type="caution">
    <text evidence="19">The sequence shown here is derived from an EMBL/GenBank/DDBJ whole genome shotgun (WGS) entry which is preliminary data.</text>
</comment>
<evidence type="ECO:0000256" key="8">
    <source>
        <dbReference type="ARBA" id="ARBA00022759"/>
    </source>
</evidence>
<evidence type="ECO:0000256" key="3">
    <source>
        <dbReference type="ARBA" id="ARBA00022670"/>
    </source>
</evidence>
<dbReference type="Pfam" id="PF14223">
    <property type="entry name" value="Retrotran_gag_2"/>
    <property type="match status" value="1"/>
</dbReference>
<evidence type="ECO:0000256" key="4">
    <source>
        <dbReference type="ARBA" id="ARBA00022722"/>
    </source>
</evidence>
<organism evidence="19 20">
    <name type="scientific">Dermatophagoides pteronyssinus</name>
    <name type="common">European house dust mite</name>
    <dbReference type="NCBI Taxonomy" id="6956"/>
    <lineage>
        <taxon>Eukaryota</taxon>
        <taxon>Metazoa</taxon>
        <taxon>Ecdysozoa</taxon>
        <taxon>Arthropoda</taxon>
        <taxon>Chelicerata</taxon>
        <taxon>Arachnida</taxon>
        <taxon>Acari</taxon>
        <taxon>Acariformes</taxon>
        <taxon>Sarcoptiformes</taxon>
        <taxon>Astigmata</taxon>
        <taxon>Psoroptidia</taxon>
        <taxon>Analgoidea</taxon>
        <taxon>Pyroglyphidae</taxon>
        <taxon>Dermatophagoidinae</taxon>
        <taxon>Dermatophagoides</taxon>
    </lineage>
</organism>
<dbReference type="InterPro" id="IPR012337">
    <property type="entry name" value="RNaseH-like_sf"/>
</dbReference>
<keyword evidence="12" id="KW-0229">DNA integration</keyword>
<evidence type="ECO:0000256" key="16">
    <source>
        <dbReference type="ARBA" id="ARBA00023172"/>
    </source>
</evidence>
<feature type="domain" description="Integrase catalytic" evidence="18">
    <location>
        <begin position="372"/>
        <end position="536"/>
    </location>
</feature>
<keyword evidence="6" id="KW-0547">Nucleotide-binding</keyword>
<evidence type="ECO:0000313" key="19">
    <source>
        <dbReference type="EMBL" id="KAH9414291.1"/>
    </source>
</evidence>
<dbReference type="Pfam" id="PF00665">
    <property type="entry name" value="rve"/>
    <property type="match status" value="1"/>
</dbReference>
<keyword evidence="7" id="KW-0064">Aspartyl protease</keyword>
<keyword evidence="11" id="KW-0460">Magnesium</keyword>
<evidence type="ECO:0000256" key="7">
    <source>
        <dbReference type="ARBA" id="ARBA00022750"/>
    </source>
</evidence>
<keyword evidence="14" id="KW-0808">Transferase</keyword>
<accession>A0ABQ8IVE6</accession>
<dbReference type="PANTHER" id="PTHR42648:SF11">
    <property type="entry name" value="TRANSPOSON TY4-P GAG-POL POLYPROTEIN"/>
    <property type="match status" value="1"/>
</dbReference>
<sequence length="1211" mass="140173">MDDNHRAKFSNEENPYNIWTKLQFEYSKSSLAHQTSIFMKIVRLKPSIGSCSKYVDDFKKLSNELLSSGFQLPSSIENRLLLANLPEEFDPMVTTLSILHKTTEPSFQEIENEILHFESRLSQRQQVSIDLESNLTVKKYNNNNKFCKYCKKNGHIVDDCYRLKLKKLRDDGEKSKTSNFCGICTIVDNNKFFRIILDSGANNHYFGDKNLFFELNPYNDFVKFADNSKALISGIGVVKLCLKNGFVLHLKNVFYVPSFKNNLISQSILFKEKIVTKIISTYEKSFIFQDQFLIFEAINVNGMPCIELREDFKAFSTSENSLFLHQKFGHPGIEKTKKIAEQLNIPIVYPNKCETCVLSKFKSLPYKQSNSISDFPLSLVHFDICGPIDECYNGFRYFVLFTDDFSRYTIVYFLKYRSEIFDIFLQYKRFMENQLEYKIKAIRSDNAREFLSIKFQNFLKQSGIRHQKSVPYCPQQNGIAERSIQKISTIARSLMIESHSPFRLWSHAIATSVHIANRIPHDKIGDIPFRKLFKKLPDINHFHVFGSKAFILTRRSSKFSETARKCVFVGYSIDSKAFRIFDPVTKSTFFERNVKIWDGDYFFNDHNYKQKMNLFFPFSSIESFQDSSSDVFDIPLYHESTNSPGGQSGASNDRQISSRILNRVDPSLIIDDDRRYPFRHRISDNANLVEIDNIEIPRSYRDAIESPQSKQWLDAMNNEMNSFCQNQVFDEVPEQDCLKKPLHSRWIFTVKKDSSNRIEKFKARIVIRGDHQQEDIDYKEIFSPVVNMTTLRTALTISACRNYSLSHIDVKTAYLHAELDELIYVKPPPGFAKDNKFWKLRKSVYGLKQSARNWFFHLSNLLKNDFIQSKNDSCLYRHKNFDLFMLVYVDDFLIGYKSHEDYKIVYDMLSASLSIRDLGQPTKFCGFEIHKYHGNYHLSQRSFLKQLAEEFGISNLAKYPKVPLQTFILDDKSPVFEDGSLCRRLIGSLQYMTRTRPDITASINSLSVKMQMPTHQIWNGAKKVLAYLVGTSDIDLILGKFSDNPLEVFTDADHANHSSRKSISGVLIKVFGSSVFWSSSRQKCVSISTAESEFYALSMGLSEGLWLQRILHDFGVNPMVIPLYVDNKSAICIAENGPMGESKHIDTRAHFVKDYIEKKFCKIFYLQSDLMVADFLTKPFNSKTFQFVKSTVFGSRGGDTTSMKSNVECDP</sequence>
<keyword evidence="9" id="KW-0378">Hydrolase</keyword>
<dbReference type="InterPro" id="IPR039537">
    <property type="entry name" value="Retrotran_Ty1/copia-like"/>
</dbReference>
<evidence type="ECO:0000256" key="17">
    <source>
        <dbReference type="ARBA" id="ARBA00023268"/>
    </source>
</evidence>
<dbReference type="EMBL" id="NJHN03000112">
    <property type="protein sequence ID" value="KAH9414291.1"/>
    <property type="molecule type" value="Genomic_DNA"/>
</dbReference>
<evidence type="ECO:0000259" key="18">
    <source>
        <dbReference type="PROSITE" id="PS50994"/>
    </source>
</evidence>